<proteinExistence type="predicted"/>
<evidence type="ECO:0000313" key="2">
    <source>
        <dbReference type="Proteomes" id="UP000597341"/>
    </source>
</evidence>
<comment type="caution">
    <text evidence="1">The sequence shown here is derived from an EMBL/GenBank/DDBJ whole genome shotgun (WGS) entry which is preliminary data.</text>
</comment>
<reference evidence="2" key="1">
    <citation type="journal article" date="2019" name="Int. J. Syst. Evol. Microbiol.">
        <title>The Global Catalogue of Microorganisms (GCM) 10K type strain sequencing project: providing services to taxonomists for standard genome sequencing and annotation.</title>
        <authorList>
            <consortium name="The Broad Institute Genomics Platform"/>
            <consortium name="The Broad Institute Genome Sequencing Center for Infectious Disease"/>
            <person name="Wu L."/>
            <person name="Ma J."/>
        </authorList>
    </citation>
    <scope>NUCLEOTIDE SEQUENCE [LARGE SCALE GENOMIC DNA]</scope>
    <source>
        <strain evidence="2">CGMCC 1.12791</strain>
    </source>
</reference>
<organism evidence="1 2">
    <name type="scientific">Nocardioides flavus</name>
    <name type="common">ex Wang et al. 2016</name>
    <dbReference type="NCBI Taxonomy" id="2058780"/>
    <lineage>
        <taxon>Bacteria</taxon>
        <taxon>Bacillati</taxon>
        <taxon>Actinomycetota</taxon>
        <taxon>Actinomycetes</taxon>
        <taxon>Propionibacteriales</taxon>
        <taxon>Nocardioidaceae</taxon>
        <taxon>Nocardioides</taxon>
    </lineage>
</organism>
<evidence type="ECO:0000313" key="1">
    <source>
        <dbReference type="EMBL" id="GHE17573.1"/>
    </source>
</evidence>
<dbReference type="EMBL" id="BNAD01000005">
    <property type="protein sequence ID" value="GHE17573.1"/>
    <property type="molecule type" value="Genomic_DNA"/>
</dbReference>
<sequence length="73" mass="7657">MEMTIAHAKAAPRVMVKLAVWVMNPGPMALVAIRKTAPITAVRLKPDAPTGSVPAESLPVDLSAGVCWVIPGR</sequence>
<dbReference type="Proteomes" id="UP000597341">
    <property type="component" value="Unassembled WGS sequence"/>
</dbReference>
<protein>
    <submittedName>
        <fullName evidence="1">Uncharacterized protein</fullName>
    </submittedName>
</protein>
<name>A0ABQ3HIT9_9ACTN</name>
<keyword evidence="2" id="KW-1185">Reference proteome</keyword>
<accession>A0ABQ3HIT9</accession>
<gene>
    <name evidence="1" type="ORF">GCM10011376_21830</name>
</gene>